<dbReference type="Gene3D" id="1.10.287.110">
    <property type="entry name" value="DnaJ domain"/>
    <property type="match status" value="1"/>
</dbReference>
<dbReference type="PANTHER" id="PTHR44825:SF1">
    <property type="entry name" value="DNAJ HOMOLOG SUBFAMILY C MEMBER 4"/>
    <property type="match status" value="1"/>
</dbReference>
<keyword evidence="4" id="KW-1185">Reference proteome</keyword>
<dbReference type="PROSITE" id="PS50076">
    <property type="entry name" value="DNAJ_2"/>
    <property type="match status" value="1"/>
</dbReference>
<evidence type="ECO:0000313" key="4">
    <source>
        <dbReference type="Proteomes" id="UP000815677"/>
    </source>
</evidence>
<evidence type="ECO:0000256" key="1">
    <source>
        <dbReference type="SAM" id="MobiDB-lite"/>
    </source>
</evidence>
<dbReference type="InterPro" id="IPR001623">
    <property type="entry name" value="DnaJ_domain"/>
</dbReference>
<dbReference type="SMART" id="SM00271">
    <property type="entry name" value="DnaJ"/>
    <property type="match status" value="1"/>
</dbReference>
<protein>
    <recommendedName>
        <fullName evidence="2">J domain-containing protein</fullName>
    </recommendedName>
</protein>
<dbReference type="EMBL" id="DF849967">
    <property type="protein sequence ID" value="GAT60925.1"/>
    <property type="molecule type" value="Genomic_DNA"/>
</dbReference>
<feature type="compositionally biased region" description="Low complexity" evidence="1">
    <location>
        <begin position="46"/>
        <end position="61"/>
    </location>
</feature>
<dbReference type="CDD" id="cd06257">
    <property type="entry name" value="DnaJ"/>
    <property type="match status" value="1"/>
</dbReference>
<name>A0ABQ0MC87_MYCCL</name>
<dbReference type="SUPFAM" id="SSF46565">
    <property type="entry name" value="Chaperone J-domain"/>
    <property type="match status" value="1"/>
</dbReference>
<evidence type="ECO:0000313" key="3">
    <source>
        <dbReference type="EMBL" id="GAT60925.1"/>
    </source>
</evidence>
<accession>A0ABQ0MC87</accession>
<reference evidence="3" key="1">
    <citation type="submission" date="2014-09" db="EMBL/GenBank/DDBJ databases">
        <title>Genome sequence of the luminous mushroom Mycena chlorophos for searching fungal bioluminescence genes.</title>
        <authorList>
            <person name="Tanaka Y."/>
            <person name="Kasuga D."/>
            <person name="Oba Y."/>
            <person name="Hase S."/>
            <person name="Sato K."/>
            <person name="Oba Y."/>
            <person name="Sakakibara Y."/>
        </authorList>
    </citation>
    <scope>NUCLEOTIDE SEQUENCE</scope>
</reference>
<feature type="domain" description="J" evidence="2">
    <location>
        <begin position="74"/>
        <end position="141"/>
    </location>
</feature>
<gene>
    <name evidence="3" type="ORF">MCHLO_17012</name>
</gene>
<dbReference type="InterPro" id="IPR036869">
    <property type="entry name" value="J_dom_sf"/>
</dbReference>
<dbReference type="PANTHER" id="PTHR44825">
    <property type="match status" value="1"/>
</dbReference>
<feature type="region of interest" description="Disordered" evidence="1">
    <location>
        <begin position="41"/>
        <end position="61"/>
    </location>
</feature>
<evidence type="ECO:0000259" key="2">
    <source>
        <dbReference type="PROSITE" id="PS50076"/>
    </source>
</evidence>
<dbReference type="Proteomes" id="UP000815677">
    <property type="component" value="Unassembled WGS sequence"/>
</dbReference>
<proteinExistence type="predicted"/>
<dbReference type="InterPro" id="IPR052763">
    <property type="entry name" value="DnaJ_C4"/>
</dbReference>
<organism evidence="3 4">
    <name type="scientific">Mycena chlorophos</name>
    <name type="common">Agaric fungus</name>
    <name type="synonym">Agaricus chlorophos</name>
    <dbReference type="NCBI Taxonomy" id="658473"/>
    <lineage>
        <taxon>Eukaryota</taxon>
        <taxon>Fungi</taxon>
        <taxon>Dikarya</taxon>
        <taxon>Basidiomycota</taxon>
        <taxon>Agaricomycotina</taxon>
        <taxon>Agaricomycetes</taxon>
        <taxon>Agaricomycetidae</taxon>
        <taxon>Agaricales</taxon>
        <taxon>Marasmiineae</taxon>
        <taxon>Mycenaceae</taxon>
        <taxon>Mycena</taxon>
    </lineage>
</organism>
<dbReference type="Pfam" id="PF00226">
    <property type="entry name" value="DnaJ"/>
    <property type="match status" value="1"/>
</dbReference>
<sequence length="308" mass="34587">MLSYALSTASSYFHLPVDEQEDEDIANYYRKRITYTRSAGPSYGVASASSPASEPWSPSTASSDEIEEILATDNLYTVLGVLKSDKLDKHSLRRAYLKRSRACHPDKYPDNPRATHAFQKIALAYTVLGNPASRRSYERSPSKHDIFAAQTTMAHETFRSIILGVLDDFLDGDLEMIRTLLKTINDVNPSLGVGEEGINAILNSVQRIRERLLTCRTCIYALGAEISRLSDVQYSFRQLSYFDIRGRTRLTMQLARITLTLPIQLERAIAEQNSGKDSATDEAAILPRRLTLLIRGVDVLLQHLENMI</sequence>